<dbReference type="AlphaFoldDB" id="A0A495Y029"/>
<evidence type="ECO:0000313" key="2">
    <source>
        <dbReference type="Proteomes" id="UP000278440"/>
    </source>
</evidence>
<proteinExistence type="predicted"/>
<sequence>MLFTLAPSRTKHVTMTSLMSKPSVGWPYRLFRRGITHIITWSSVQQQVAVGLGYGRGRVSYVPHPVDCRFYTPGDCCTDR</sequence>
<gene>
    <name evidence="1" type="ORF">DFJ68_1930</name>
</gene>
<reference evidence="1 2" key="1">
    <citation type="submission" date="2018-10" db="EMBL/GenBank/DDBJ databases">
        <title>Sequencing the genomes of 1000 actinobacteria strains.</title>
        <authorList>
            <person name="Klenk H.-P."/>
        </authorList>
    </citation>
    <scope>NUCLEOTIDE SEQUENCE [LARGE SCALE GENOMIC DNA]</scope>
    <source>
        <strain evidence="1 2">DSM 44267</strain>
    </source>
</reference>
<keyword evidence="2" id="KW-1185">Reference proteome</keyword>
<dbReference type="EMBL" id="RBXT01000001">
    <property type="protein sequence ID" value="RKT78484.1"/>
    <property type="molecule type" value="Genomic_DNA"/>
</dbReference>
<dbReference type="Proteomes" id="UP000278440">
    <property type="component" value="Unassembled WGS sequence"/>
</dbReference>
<name>A0A495Y029_9MICO</name>
<protein>
    <submittedName>
        <fullName evidence="1">Uncharacterized protein</fullName>
    </submittedName>
</protein>
<evidence type="ECO:0000313" key="1">
    <source>
        <dbReference type="EMBL" id="RKT78484.1"/>
    </source>
</evidence>
<organism evidence="1 2">
    <name type="scientific">Terracoccus luteus</name>
    <dbReference type="NCBI Taxonomy" id="53356"/>
    <lineage>
        <taxon>Bacteria</taxon>
        <taxon>Bacillati</taxon>
        <taxon>Actinomycetota</taxon>
        <taxon>Actinomycetes</taxon>
        <taxon>Micrococcales</taxon>
        <taxon>Intrasporangiaceae</taxon>
        <taxon>Terracoccus</taxon>
    </lineage>
</organism>
<comment type="caution">
    <text evidence="1">The sequence shown here is derived from an EMBL/GenBank/DDBJ whole genome shotgun (WGS) entry which is preliminary data.</text>
</comment>
<accession>A0A495Y029</accession>